<accession>A0ABW3STL2</accession>
<dbReference type="Pfam" id="PF01804">
    <property type="entry name" value="Penicil_amidase"/>
    <property type="match status" value="1"/>
</dbReference>
<dbReference type="InterPro" id="IPR043146">
    <property type="entry name" value="Penicillin_amidase_N_B-knob"/>
</dbReference>
<dbReference type="EMBL" id="JBHTLD010000234">
    <property type="protein sequence ID" value="MFD1188229.1"/>
    <property type="molecule type" value="Genomic_DNA"/>
</dbReference>
<feature type="chain" id="PRO_5046912115" evidence="5">
    <location>
        <begin position="24"/>
        <end position="735"/>
    </location>
</feature>
<dbReference type="RefSeq" id="WP_377531445.1">
    <property type="nucleotide sequence ID" value="NZ_JBHTLD010000234.1"/>
</dbReference>
<keyword evidence="3" id="KW-0378">Hydrolase</keyword>
<dbReference type="Proteomes" id="UP001597094">
    <property type="component" value="Unassembled WGS sequence"/>
</dbReference>
<organism evidence="6 7">
    <name type="scientific">Pontibacter rugosus</name>
    <dbReference type="NCBI Taxonomy" id="1745966"/>
    <lineage>
        <taxon>Bacteria</taxon>
        <taxon>Pseudomonadati</taxon>
        <taxon>Bacteroidota</taxon>
        <taxon>Cytophagia</taxon>
        <taxon>Cytophagales</taxon>
        <taxon>Hymenobacteraceae</taxon>
        <taxon>Pontibacter</taxon>
    </lineage>
</organism>
<dbReference type="InterPro" id="IPR023343">
    <property type="entry name" value="Penicillin_amidase_dom1"/>
</dbReference>
<gene>
    <name evidence="6" type="ORF">ACFQ2O_18595</name>
</gene>
<keyword evidence="4" id="KW-0865">Zymogen</keyword>
<evidence type="ECO:0000313" key="6">
    <source>
        <dbReference type="EMBL" id="MFD1188229.1"/>
    </source>
</evidence>
<evidence type="ECO:0000256" key="2">
    <source>
        <dbReference type="ARBA" id="ARBA00022729"/>
    </source>
</evidence>
<dbReference type="InterPro" id="IPR014395">
    <property type="entry name" value="Pen/GL7ACA/AHL_acylase"/>
</dbReference>
<dbReference type="InterPro" id="IPR002692">
    <property type="entry name" value="S45"/>
</dbReference>
<reference evidence="7" key="1">
    <citation type="journal article" date="2019" name="Int. J. Syst. Evol. Microbiol.">
        <title>The Global Catalogue of Microorganisms (GCM) 10K type strain sequencing project: providing services to taxonomists for standard genome sequencing and annotation.</title>
        <authorList>
            <consortium name="The Broad Institute Genomics Platform"/>
            <consortium name="The Broad Institute Genome Sequencing Center for Infectious Disease"/>
            <person name="Wu L."/>
            <person name="Ma J."/>
        </authorList>
    </citation>
    <scope>NUCLEOTIDE SEQUENCE [LARGE SCALE GENOMIC DNA]</scope>
    <source>
        <strain evidence="7">JCM 31319</strain>
    </source>
</reference>
<name>A0ABW3STL2_9BACT</name>
<evidence type="ECO:0000256" key="4">
    <source>
        <dbReference type="ARBA" id="ARBA00023145"/>
    </source>
</evidence>
<sequence length="735" mass="82978">MRYTLKPQLLLLLFLFLNFSSCAVKEQAESKTEVVAWEEQAARVTIMRDDFGVPHVYGKTDADAVFGLLYAQCEDDFNRVERNYLWATGRLAEAEGEEMLYSDLRARLYMTEAEAKVQYEQSPEWLKKLCQAFADGINYYLHTHPEVKPKLLTRFEPWMPMYFSEGSIGGDIESVSTKGIKAFYGEDKSLGVNSYGLVKPGILEEPKGSNGFAIAGKHTASGDAMLLINPHTSFFFRGEVHAVSEEGLNAYGAVTWGQFFVYQGFNEKTGWMHTSAYADVIDEFEETIVKQDGKLFYKYGEELRPVTTSKVTLAYKDGGELKQKTFTTYRTHHGPITHKNGDKWVATALMWKPVDALIQSYTRTKKSNLKEFNEMMQLRTNSSNATVYADADGNIAYYHGNFFPKRDSSFDYSKPVDGSNPKTDWNGLHPLEETIRLVNPANGWIQNCNSTPFTAAAEYSPKKENYPVYMAPSPENFRGIHAVRLLQKADNLTLDKLIELAYDPYLPGFEVLLPGLVKAYDTQKLNDPKLKQAIDELRNWNYAVSKESVAMSLAHFYATNALRNGSAPKDLNLMERFDYYTNTAPEAERLKLFSETITQLENDFGQWNTPWGEINRYQRITGDIQQPFNDAAPSIPVGMASGNWGALASFGANTYNTKRLYGTSGNSFVAVVEFGDKVKAKTMLAGGQSGDPASPHFDDQAQRYADRQFKDVAYYREDVEKRAKATYHPGQKASR</sequence>
<dbReference type="Gene3D" id="2.30.120.10">
    <property type="match status" value="1"/>
</dbReference>
<proteinExistence type="inferred from homology"/>
<dbReference type="PANTHER" id="PTHR34218">
    <property type="entry name" value="PEPTIDASE S45 PENICILLIN AMIDASE"/>
    <property type="match status" value="1"/>
</dbReference>
<keyword evidence="2 5" id="KW-0732">Signal</keyword>
<dbReference type="InterPro" id="IPR043147">
    <property type="entry name" value="Penicillin_amidase_A-knob"/>
</dbReference>
<comment type="caution">
    <text evidence="6">The sequence shown here is derived from an EMBL/GenBank/DDBJ whole genome shotgun (WGS) entry which is preliminary data.</text>
</comment>
<dbReference type="SUPFAM" id="SSF56235">
    <property type="entry name" value="N-terminal nucleophile aminohydrolases (Ntn hydrolases)"/>
    <property type="match status" value="1"/>
</dbReference>
<dbReference type="Gene3D" id="1.10.439.10">
    <property type="entry name" value="Penicillin Amidohydrolase, domain 1"/>
    <property type="match status" value="1"/>
</dbReference>
<dbReference type="PIRSF" id="PIRSF001227">
    <property type="entry name" value="Pen_acylase"/>
    <property type="match status" value="1"/>
</dbReference>
<dbReference type="PANTHER" id="PTHR34218:SF3">
    <property type="entry name" value="ACYL-HOMOSERINE LACTONE ACYLASE PVDQ"/>
    <property type="match status" value="1"/>
</dbReference>
<dbReference type="Gene3D" id="3.60.20.10">
    <property type="entry name" value="Glutamine Phosphoribosylpyrophosphate, subunit 1, domain 1"/>
    <property type="match status" value="1"/>
</dbReference>
<keyword evidence="7" id="KW-1185">Reference proteome</keyword>
<comment type="similarity">
    <text evidence="1">Belongs to the peptidase S45 family.</text>
</comment>
<feature type="signal peptide" evidence="5">
    <location>
        <begin position="1"/>
        <end position="23"/>
    </location>
</feature>
<evidence type="ECO:0000256" key="1">
    <source>
        <dbReference type="ARBA" id="ARBA00006586"/>
    </source>
</evidence>
<evidence type="ECO:0000256" key="5">
    <source>
        <dbReference type="SAM" id="SignalP"/>
    </source>
</evidence>
<dbReference type="Gene3D" id="1.10.1400.10">
    <property type="match status" value="1"/>
</dbReference>
<evidence type="ECO:0000256" key="3">
    <source>
        <dbReference type="ARBA" id="ARBA00022801"/>
    </source>
</evidence>
<dbReference type="CDD" id="cd01936">
    <property type="entry name" value="Ntn_CA"/>
    <property type="match status" value="1"/>
</dbReference>
<protein>
    <submittedName>
        <fullName evidence="6">Acylase</fullName>
    </submittedName>
</protein>
<dbReference type="InterPro" id="IPR029055">
    <property type="entry name" value="Ntn_hydrolases_N"/>
</dbReference>
<evidence type="ECO:0000313" key="7">
    <source>
        <dbReference type="Proteomes" id="UP001597094"/>
    </source>
</evidence>